<reference evidence="1 3" key="1">
    <citation type="journal article" date="2020" name="bioRxiv">
        <title>Sequence and annotation of 42 cannabis genomes reveals extensive copy number variation in cannabinoid synthesis and pathogen resistance genes.</title>
        <authorList>
            <person name="Mckernan K.J."/>
            <person name="Helbert Y."/>
            <person name="Kane L.T."/>
            <person name="Ebling H."/>
            <person name="Zhang L."/>
            <person name="Liu B."/>
            <person name="Eaton Z."/>
            <person name="Mclaughlin S."/>
            <person name="Kingan S."/>
            <person name="Baybayan P."/>
            <person name="Concepcion G."/>
            <person name="Jordan M."/>
            <person name="Riva A."/>
            <person name="Barbazuk W."/>
            <person name="Harkins T."/>
        </authorList>
    </citation>
    <scope>NUCLEOTIDE SEQUENCE [LARGE SCALE GENOMIC DNA]</scope>
    <source>
        <strain evidence="3">cv. Jamaican Lion 4</strain>
        <strain evidence="1">Father</strain>
        <tissue evidence="1">Leaf</tissue>
    </source>
</reference>
<protein>
    <submittedName>
        <fullName evidence="1">Uncharacterized protein</fullName>
    </submittedName>
</protein>
<dbReference type="EMBL" id="JAATIQ010000784">
    <property type="protein sequence ID" value="KAF4347689.1"/>
    <property type="molecule type" value="Genomic_DNA"/>
</dbReference>
<dbReference type="Proteomes" id="UP000583929">
    <property type="component" value="Unassembled WGS sequence"/>
</dbReference>
<comment type="caution">
    <text evidence="1">The sequence shown here is derived from an EMBL/GenBank/DDBJ whole genome shotgun (WGS) entry which is preliminary data.</text>
</comment>
<proteinExistence type="predicted"/>
<name>A0A7J6DMF3_CANSA</name>
<dbReference type="EMBL" id="JAATIQ010000858">
    <property type="protein sequence ID" value="KAF4347116.1"/>
    <property type="molecule type" value="Genomic_DNA"/>
</dbReference>
<gene>
    <name evidence="2" type="ORF">G4B88_011106</name>
    <name evidence="1" type="ORF">G4B88_025159</name>
</gene>
<sequence length="59" mass="6731">MSESFIHPNAELNQALIGWKLAMASKNRILKREFNGLKKKHSSPTMSSVTYVERNNIVN</sequence>
<evidence type="ECO:0000313" key="3">
    <source>
        <dbReference type="Proteomes" id="UP000583929"/>
    </source>
</evidence>
<keyword evidence="3" id="KW-1185">Reference proteome</keyword>
<evidence type="ECO:0000313" key="1">
    <source>
        <dbReference type="EMBL" id="KAF4347116.1"/>
    </source>
</evidence>
<accession>A0A7J6DMF3</accession>
<dbReference type="AlphaFoldDB" id="A0A7J6DMF3"/>
<organism evidence="1 3">
    <name type="scientific">Cannabis sativa</name>
    <name type="common">Hemp</name>
    <name type="synonym">Marijuana</name>
    <dbReference type="NCBI Taxonomy" id="3483"/>
    <lineage>
        <taxon>Eukaryota</taxon>
        <taxon>Viridiplantae</taxon>
        <taxon>Streptophyta</taxon>
        <taxon>Embryophyta</taxon>
        <taxon>Tracheophyta</taxon>
        <taxon>Spermatophyta</taxon>
        <taxon>Magnoliopsida</taxon>
        <taxon>eudicotyledons</taxon>
        <taxon>Gunneridae</taxon>
        <taxon>Pentapetalae</taxon>
        <taxon>rosids</taxon>
        <taxon>fabids</taxon>
        <taxon>Rosales</taxon>
        <taxon>Cannabaceae</taxon>
        <taxon>Cannabis</taxon>
    </lineage>
</organism>
<evidence type="ECO:0000313" key="2">
    <source>
        <dbReference type="EMBL" id="KAF4347689.1"/>
    </source>
</evidence>